<dbReference type="InterPro" id="IPR036390">
    <property type="entry name" value="WH_DNA-bd_sf"/>
</dbReference>
<evidence type="ECO:0000259" key="4">
    <source>
        <dbReference type="PROSITE" id="PS51459"/>
    </source>
</evidence>
<dbReference type="OrthoDB" id="9813719at2"/>
<dbReference type="PANTHER" id="PTHR13504">
    <property type="entry name" value="FIDO DOMAIN-CONTAINING PROTEIN DDB_G0283145"/>
    <property type="match status" value="1"/>
</dbReference>
<dbReference type="Proteomes" id="UP000247389">
    <property type="component" value="Unassembled WGS sequence"/>
</dbReference>
<dbReference type="AlphaFoldDB" id="A0A1G6TFI3"/>
<gene>
    <name evidence="5" type="ORF">C8C78_1573</name>
    <name evidence="6" type="ORF">SAMN04488597_1435</name>
    <name evidence="7" type="ORF">SAMN04515654_1512</name>
</gene>
<evidence type="ECO:0000313" key="7">
    <source>
        <dbReference type="EMBL" id="SDJ37232.1"/>
    </source>
</evidence>
<dbReference type="InterPro" id="IPR040198">
    <property type="entry name" value="Fido_containing"/>
</dbReference>
<feature type="binding site" evidence="1">
    <location>
        <position position="240"/>
    </location>
    <ligand>
        <name>ATP</name>
        <dbReference type="ChEBI" id="CHEBI:30616"/>
    </ligand>
</feature>
<dbReference type="PANTHER" id="PTHR13504:SF38">
    <property type="entry name" value="FIDO DOMAIN-CONTAINING PROTEIN"/>
    <property type="match status" value="1"/>
</dbReference>
<feature type="binding site" evidence="3">
    <location>
        <begin position="240"/>
        <end position="241"/>
    </location>
    <ligand>
        <name>ATP</name>
        <dbReference type="ChEBI" id="CHEBI:30616"/>
    </ligand>
</feature>
<keyword evidence="1" id="KW-0067">ATP-binding</keyword>
<evidence type="ECO:0000313" key="9">
    <source>
        <dbReference type="Proteomes" id="UP000247389"/>
    </source>
</evidence>
<dbReference type="EMBL" id="FNEH01000051">
    <property type="protein sequence ID" value="SDJ37232.1"/>
    <property type="molecule type" value="Genomic_DNA"/>
</dbReference>
<organism evidence="6 10">
    <name type="scientific">Halanaerobium congolense</name>
    <dbReference type="NCBI Taxonomy" id="54121"/>
    <lineage>
        <taxon>Bacteria</taxon>
        <taxon>Bacillati</taxon>
        <taxon>Bacillota</taxon>
        <taxon>Clostridia</taxon>
        <taxon>Halanaerobiales</taxon>
        <taxon>Halanaerobiaceae</taxon>
        <taxon>Halanaerobium</taxon>
    </lineage>
</organism>
<evidence type="ECO:0000256" key="2">
    <source>
        <dbReference type="PIRSR" id="PIRSR640198-1"/>
    </source>
</evidence>
<dbReference type="Gene3D" id="1.10.3290.10">
    <property type="entry name" value="Fido-like domain"/>
    <property type="match status" value="1"/>
</dbReference>
<reference evidence="5 9" key="3">
    <citation type="submission" date="2018-04" db="EMBL/GenBank/DDBJ databases">
        <title>Subsurface microbial communities from deep shales in Ohio and West Virginia, USA.</title>
        <authorList>
            <person name="Wrighton K."/>
        </authorList>
    </citation>
    <scope>NUCLEOTIDE SEQUENCE [LARGE SCALE GENOMIC DNA]</scope>
    <source>
        <strain evidence="5 9">MSL28</strain>
    </source>
</reference>
<feature type="binding site" evidence="3">
    <location>
        <begin position="202"/>
        <end position="209"/>
    </location>
    <ligand>
        <name>ATP</name>
        <dbReference type="ChEBI" id="CHEBI:30616"/>
    </ligand>
</feature>
<dbReference type="InterPro" id="IPR036597">
    <property type="entry name" value="Fido-like_dom_sf"/>
</dbReference>
<keyword evidence="1" id="KW-0547">Nucleotide-binding</keyword>
<dbReference type="Pfam" id="PF13784">
    <property type="entry name" value="Fic_N"/>
    <property type="match status" value="1"/>
</dbReference>
<sequence length="362" mass="42262">MKPFKPFELPIEEQINPMEFYNELINASTNVGKYQVMLKKSKVNEYFLITPFSLQEAVQSSKIEGTQVTFDEVLEFDIDKNEKNNDAQEVLNYYDALNYGENALEKYPISTRLFKKLHEILMSNGVRGQNRAPGEYRSIQNFIGPEGCTLKTATFVPPQPQLVDSYMSNLENYINNPNDNLQSLVRIAIIHAQFETIHPFLDGNGRIGRILIPLYLYDVNLINSPNLFISEVLEKDKHKYYRLLNGTRKEGNGWDEWIKFFLQSVNKQVLKNIDLIEEIDNLYERDLENAMTLINSTNLVDLIKAMFQKPIFNVKTISSLTGIPDTTCRRYLNTLEEEKVIFSDNKKRNRKYYYYNLLDLLR</sequence>
<dbReference type="InterPro" id="IPR025758">
    <property type="entry name" value="Fic/DOC_N"/>
</dbReference>
<name>A0A1G6TFI3_9FIRM</name>
<accession>A0A1G6TFI3</accession>
<evidence type="ECO:0000313" key="8">
    <source>
        <dbReference type="Proteomes" id="UP000198945"/>
    </source>
</evidence>
<feature type="binding site" evidence="1">
    <location>
        <begin position="203"/>
        <end position="209"/>
    </location>
    <ligand>
        <name>ATP</name>
        <dbReference type="ChEBI" id="CHEBI:30616"/>
    </ligand>
</feature>
<dbReference type="GO" id="GO:0005524">
    <property type="term" value="F:ATP binding"/>
    <property type="evidence" value="ECO:0007669"/>
    <property type="project" value="UniProtKB-KW"/>
</dbReference>
<dbReference type="Pfam" id="PF02661">
    <property type="entry name" value="Fic"/>
    <property type="match status" value="1"/>
</dbReference>
<reference evidence="6 10" key="2">
    <citation type="submission" date="2016-10" db="EMBL/GenBank/DDBJ databases">
        <authorList>
            <person name="Varghese N."/>
            <person name="Submissions S."/>
        </authorList>
    </citation>
    <scope>NUCLEOTIDE SEQUENCE [LARGE SCALE GENOMIC DNA]</scope>
    <source>
        <strain evidence="6 10">WG10</strain>
    </source>
</reference>
<dbReference type="SUPFAM" id="SSF140931">
    <property type="entry name" value="Fic-like"/>
    <property type="match status" value="1"/>
</dbReference>
<feature type="active site" evidence="2">
    <location>
        <position position="198"/>
    </location>
</feature>
<dbReference type="PIRSF" id="PIRSF038925">
    <property type="entry name" value="AMP-prot_trans"/>
    <property type="match status" value="1"/>
</dbReference>
<dbReference type="PROSITE" id="PS51459">
    <property type="entry name" value="FIDO"/>
    <property type="match status" value="1"/>
</dbReference>
<feature type="binding site" evidence="1">
    <location>
        <position position="198"/>
    </location>
    <ligand>
        <name>ATP</name>
        <dbReference type="ChEBI" id="CHEBI:30616"/>
    </ligand>
</feature>
<dbReference type="EMBL" id="QICM01000057">
    <property type="protein sequence ID" value="PXV60146.1"/>
    <property type="molecule type" value="Genomic_DNA"/>
</dbReference>
<dbReference type="EMBL" id="FMYT01000043">
    <property type="protein sequence ID" value="SDD27779.1"/>
    <property type="molecule type" value="Genomic_DNA"/>
</dbReference>
<protein>
    <submittedName>
        <fullName evidence="6">Fic family protein</fullName>
    </submittedName>
</protein>
<evidence type="ECO:0000256" key="3">
    <source>
        <dbReference type="PIRSR" id="PIRSR640198-2"/>
    </source>
</evidence>
<feature type="binding site" evidence="1">
    <location>
        <position position="64"/>
    </location>
    <ligand>
        <name>ATP</name>
        <dbReference type="ChEBI" id="CHEBI:30616"/>
    </ligand>
</feature>
<dbReference type="SUPFAM" id="SSF46785">
    <property type="entry name" value="Winged helix' DNA-binding domain"/>
    <property type="match status" value="1"/>
</dbReference>
<dbReference type="Proteomes" id="UP000198945">
    <property type="component" value="Unassembled WGS sequence"/>
</dbReference>
<evidence type="ECO:0000313" key="10">
    <source>
        <dbReference type="Proteomes" id="UP000324896"/>
    </source>
</evidence>
<proteinExistence type="predicted"/>
<dbReference type="InterPro" id="IPR003812">
    <property type="entry name" value="Fido"/>
</dbReference>
<dbReference type="RefSeq" id="WP_073160984.1">
    <property type="nucleotide sequence ID" value="NZ_FMYT01000043.1"/>
</dbReference>
<evidence type="ECO:0000313" key="5">
    <source>
        <dbReference type="EMBL" id="PXV60146.1"/>
    </source>
</evidence>
<evidence type="ECO:0000256" key="1">
    <source>
        <dbReference type="PIRSR" id="PIRSR038925-1"/>
    </source>
</evidence>
<feature type="domain" description="Fido" evidence="4">
    <location>
        <begin position="109"/>
        <end position="263"/>
    </location>
</feature>
<reference evidence="7 8" key="1">
    <citation type="submission" date="2016-10" db="EMBL/GenBank/DDBJ databases">
        <authorList>
            <person name="de Groot N.N."/>
        </authorList>
    </citation>
    <scope>NUCLEOTIDE SEQUENCE [LARGE SCALE GENOMIC DNA]</scope>
    <source>
        <strain evidence="7 8">WG7</strain>
    </source>
</reference>
<dbReference type="Proteomes" id="UP000324896">
    <property type="component" value="Unassembled WGS sequence"/>
</dbReference>
<dbReference type="InterPro" id="IPR026287">
    <property type="entry name" value="SoFic-like"/>
</dbReference>
<evidence type="ECO:0000313" key="6">
    <source>
        <dbReference type="EMBL" id="SDD27779.1"/>
    </source>
</evidence>